<protein>
    <submittedName>
        <fullName evidence="1">Uncharacterized protein</fullName>
    </submittedName>
</protein>
<proteinExistence type="predicted"/>
<evidence type="ECO:0000313" key="2">
    <source>
        <dbReference type="Proteomes" id="UP001150581"/>
    </source>
</evidence>
<gene>
    <name evidence="1" type="ORF">LPJ66_010762</name>
</gene>
<dbReference type="EMBL" id="JANBPG010002950">
    <property type="protein sequence ID" value="KAJ1884122.1"/>
    <property type="molecule type" value="Genomic_DNA"/>
</dbReference>
<sequence>MDFLKAAINSEVKKRKSLYDKAAAAQGSTVGAETTGVKRKKYVRAGDLSKAAAAAAKDKAPTAKPSPATASSTTSSQQQAVSTAEPTAHPSSISKDDGSAADSNMIRAEEVIKRLRARNEPILLFGESDGARRRRLRQLELSEEKSDGQRNEFRRVLAQVEAGAMLDDLRAHTKMHPEPSDKQLKYEQLMLHDVSDISPELLRSDADRLHSLLYMYFKRLVYEWDAYLGD</sequence>
<organism evidence="1 2">
    <name type="scientific">Kickxella alabastrina</name>
    <dbReference type="NCBI Taxonomy" id="61397"/>
    <lineage>
        <taxon>Eukaryota</taxon>
        <taxon>Fungi</taxon>
        <taxon>Fungi incertae sedis</taxon>
        <taxon>Zoopagomycota</taxon>
        <taxon>Kickxellomycotina</taxon>
        <taxon>Kickxellomycetes</taxon>
        <taxon>Kickxellales</taxon>
        <taxon>Kickxellaceae</taxon>
        <taxon>Kickxella</taxon>
    </lineage>
</organism>
<dbReference type="Proteomes" id="UP001150581">
    <property type="component" value="Unassembled WGS sequence"/>
</dbReference>
<name>A0ACC1I334_9FUNG</name>
<evidence type="ECO:0000313" key="1">
    <source>
        <dbReference type="EMBL" id="KAJ1884122.1"/>
    </source>
</evidence>
<feature type="non-terminal residue" evidence="1">
    <location>
        <position position="230"/>
    </location>
</feature>
<reference evidence="1" key="1">
    <citation type="submission" date="2022-07" db="EMBL/GenBank/DDBJ databases">
        <title>Phylogenomic reconstructions and comparative analyses of Kickxellomycotina fungi.</title>
        <authorList>
            <person name="Reynolds N.K."/>
            <person name="Stajich J.E."/>
            <person name="Barry K."/>
            <person name="Grigoriev I.V."/>
            <person name="Crous P."/>
            <person name="Smith M.E."/>
        </authorList>
    </citation>
    <scope>NUCLEOTIDE SEQUENCE</scope>
    <source>
        <strain evidence="1">Benny 63K</strain>
    </source>
</reference>
<accession>A0ACC1I334</accession>
<keyword evidence="2" id="KW-1185">Reference proteome</keyword>
<comment type="caution">
    <text evidence="1">The sequence shown here is derived from an EMBL/GenBank/DDBJ whole genome shotgun (WGS) entry which is preliminary data.</text>
</comment>